<sequence length="776" mass="85636">MAYNFSRSRLAPFFHIYILVLNLSLFTRGSQPPPFACDLANPTTKTFGFCNNSIHIRDRVRDLIGRLSLQEKIKLLVNNAAPVERLGIKGYEWWSEALHGISNVGPGVKFNGEIPHATSFPQVITTAATFNVTLWMLIGQAVSTEGRAMYNDGKAGLTYWSPNVNILRDPRWGRGQETPGEDPYVAAKYAASYVRGLQGNPKHGLKVAACCKHFTAYDIDNWKGVDRYHFNANVTKQDLEETYNVPFKACVSEGKVASIMCSYNQVNGKPTCADPDLLMDTIRKKWKLKGYIVSDCDSVDVFYRQQKYTSTPEDAAALAIRSGLDLNCGSFLTNHTEAAVGEGKLSESHVNVALAHLLTVQMRLGMFDGPYQRYGYLGPKHVCTKDHKKLALEAAQQGIVLLKNNNQLLPLSAGRLRSVAVIGPNSNATNTMIGNYAGIPCDYINPLQGISDYVDKNTIIVHEMGCTDVTCTMNEEFDRAEKAARNADVTILFMGLSQAIEREGLDRIGLLLPGRQQELVSRVAGASKTPVILVVMSGGPIDISFAKNNSNIGAILWAGYPGQSGGMAIAAVLFGKINPGGKLPMTWYPQDYVDKVAMSDMNMHPDSKRSYPGRTYRFYNGTIVFPFGYGLTFTNFKRTIAHGPTKISIPLIKSTKAINNTTLSSKAIRVSRVKCDTLSLALEVDVENQGQMDGHDTIMVFASTNGVVKNLVAFEKVHVLKGRKKRIRFKIDACRHLSVVDRLGIRRIPLVEHILHIGENIEHVVTIQNAVEEVKP</sequence>
<dbReference type="InterPro" id="IPR044993">
    <property type="entry name" value="BXL"/>
</dbReference>
<dbReference type="GO" id="GO:0009044">
    <property type="term" value="F:xylan 1,4-beta-xylosidase activity"/>
    <property type="evidence" value="ECO:0007669"/>
    <property type="project" value="InterPro"/>
</dbReference>
<evidence type="ECO:0000256" key="5">
    <source>
        <dbReference type="ARBA" id="ARBA00023180"/>
    </source>
</evidence>
<feature type="chain" id="PRO_5040295651" evidence="7">
    <location>
        <begin position="30"/>
        <end position="776"/>
    </location>
</feature>
<gene>
    <name evidence="9" type="ORF">SHERM_24957</name>
</gene>
<keyword evidence="2" id="KW-0964">Secreted</keyword>
<evidence type="ECO:0000256" key="2">
    <source>
        <dbReference type="ARBA" id="ARBA00022525"/>
    </source>
</evidence>
<dbReference type="GO" id="GO:0046556">
    <property type="term" value="F:alpha-L-arabinofuranosidase activity"/>
    <property type="evidence" value="ECO:0007669"/>
    <property type="project" value="TreeGrafter"/>
</dbReference>
<keyword evidence="3 7" id="KW-0732">Signal</keyword>
<dbReference type="OrthoDB" id="47059at2759"/>
<dbReference type="GO" id="GO:0031222">
    <property type="term" value="P:arabinan catabolic process"/>
    <property type="evidence" value="ECO:0007669"/>
    <property type="project" value="TreeGrafter"/>
</dbReference>
<feature type="domain" description="Fibronectin type III-like" evidence="8">
    <location>
        <begin position="696"/>
        <end position="761"/>
    </location>
</feature>
<name>A0A9N7RIM3_STRHE</name>
<dbReference type="PANTHER" id="PTHR42721">
    <property type="entry name" value="SUGAR HYDROLASE-RELATED"/>
    <property type="match status" value="1"/>
</dbReference>
<evidence type="ECO:0000259" key="8">
    <source>
        <dbReference type="SMART" id="SM01217"/>
    </source>
</evidence>
<keyword evidence="4" id="KW-0378">Hydrolase</keyword>
<dbReference type="InterPro" id="IPR001764">
    <property type="entry name" value="Glyco_hydro_3_N"/>
</dbReference>
<dbReference type="Proteomes" id="UP001153555">
    <property type="component" value="Unassembled WGS sequence"/>
</dbReference>
<evidence type="ECO:0000256" key="6">
    <source>
        <dbReference type="ARBA" id="ARBA00023295"/>
    </source>
</evidence>
<dbReference type="SUPFAM" id="SSF52279">
    <property type="entry name" value="Beta-D-glucan exohydrolase, C-terminal domain"/>
    <property type="match status" value="1"/>
</dbReference>
<keyword evidence="5" id="KW-0325">Glycoprotein</keyword>
<feature type="signal peptide" evidence="7">
    <location>
        <begin position="1"/>
        <end position="29"/>
    </location>
</feature>
<dbReference type="Gene3D" id="3.40.50.1700">
    <property type="entry name" value="Glycoside hydrolase family 3 C-terminal domain"/>
    <property type="match status" value="1"/>
</dbReference>
<dbReference type="SMART" id="SM01217">
    <property type="entry name" value="Fn3_like"/>
    <property type="match status" value="1"/>
</dbReference>
<comment type="subcellular location">
    <subcellularLocation>
        <location evidence="1">Secreted</location>
    </subcellularLocation>
</comment>
<dbReference type="InterPro" id="IPR036881">
    <property type="entry name" value="Glyco_hydro_3_C_sf"/>
</dbReference>
<dbReference type="InterPro" id="IPR017853">
    <property type="entry name" value="GH"/>
</dbReference>
<evidence type="ECO:0000313" key="9">
    <source>
        <dbReference type="EMBL" id="CAA0829382.1"/>
    </source>
</evidence>
<dbReference type="EMBL" id="CACSLK010027773">
    <property type="protein sequence ID" value="CAA0829382.1"/>
    <property type="molecule type" value="Genomic_DNA"/>
</dbReference>
<dbReference type="FunFam" id="3.40.50.1700:FF:000001">
    <property type="entry name" value="probable beta-D-xylosidase 2"/>
    <property type="match status" value="1"/>
</dbReference>
<comment type="caution">
    <text evidence="9">The sequence shown here is derived from an EMBL/GenBank/DDBJ whole genome shotgun (WGS) entry which is preliminary data.</text>
</comment>
<keyword evidence="6" id="KW-0326">Glycosidase</keyword>
<keyword evidence="10" id="KW-1185">Reference proteome</keyword>
<proteinExistence type="predicted"/>
<dbReference type="Pfam" id="PF01915">
    <property type="entry name" value="Glyco_hydro_3_C"/>
    <property type="match status" value="1"/>
</dbReference>
<dbReference type="InterPro" id="IPR002772">
    <property type="entry name" value="Glyco_hydro_3_C"/>
</dbReference>
<dbReference type="InterPro" id="IPR026891">
    <property type="entry name" value="Fn3-like"/>
</dbReference>
<dbReference type="Pfam" id="PF00933">
    <property type="entry name" value="Glyco_hydro_3"/>
    <property type="match status" value="1"/>
</dbReference>
<dbReference type="Pfam" id="PF14310">
    <property type="entry name" value="Fn3-like"/>
    <property type="match status" value="1"/>
</dbReference>
<dbReference type="Gene3D" id="3.20.20.300">
    <property type="entry name" value="Glycoside hydrolase, family 3, N-terminal domain"/>
    <property type="match status" value="1"/>
</dbReference>
<dbReference type="InterPro" id="IPR013783">
    <property type="entry name" value="Ig-like_fold"/>
</dbReference>
<evidence type="ECO:0000256" key="4">
    <source>
        <dbReference type="ARBA" id="ARBA00022801"/>
    </source>
</evidence>
<accession>A0A9N7RIM3</accession>
<dbReference type="GO" id="GO:0005576">
    <property type="term" value="C:extracellular region"/>
    <property type="evidence" value="ECO:0007669"/>
    <property type="project" value="UniProtKB-SubCell"/>
</dbReference>
<dbReference type="PANTHER" id="PTHR42721:SF45">
    <property type="entry name" value="BETA-D-XYLOSIDASE 2-RELATED"/>
    <property type="match status" value="1"/>
</dbReference>
<dbReference type="SUPFAM" id="SSF51445">
    <property type="entry name" value="(Trans)glycosidases"/>
    <property type="match status" value="1"/>
</dbReference>
<dbReference type="PRINTS" id="PR00133">
    <property type="entry name" value="GLHYDRLASE3"/>
</dbReference>
<evidence type="ECO:0000256" key="3">
    <source>
        <dbReference type="ARBA" id="ARBA00022729"/>
    </source>
</evidence>
<dbReference type="Gene3D" id="2.60.40.10">
    <property type="entry name" value="Immunoglobulins"/>
    <property type="match status" value="1"/>
</dbReference>
<evidence type="ECO:0000256" key="7">
    <source>
        <dbReference type="SAM" id="SignalP"/>
    </source>
</evidence>
<dbReference type="InterPro" id="IPR036962">
    <property type="entry name" value="Glyco_hydro_3_N_sf"/>
</dbReference>
<dbReference type="GO" id="GO:0045493">
    <property type="term" value="P:xylan catabolic process"/>
    <property type="evidence" value="ECO:0007669"/>
    <property type="project" value="InterPro"/>
</dbReference>
<evidence type="ECO:0000256" key="1">
    <source>
        <dbReference type="ARBA" id="ARBA00004613"/>
    </source>
</evidence>
<dbReference type="AlphaFoldDB" id="A0A9N7RIM3"/>
<organism evidence="9 10">
    <name type="scientific">Striga hermonthica</name>
    <name type="common">Purple witchweed</name>
    <name type="synonym">Buchnera hermonthica</name>
    <dbReference type="NCBI Taxonomy" id="68872"/>
    <lineage>
        <taxon>Eukaryota</taxon>
        <taxon>Viridiplantae</taxon>
        <taxon>Streptophyta</taxon>
        <taxon>Embryophyta</taxon>
        <taxon>Tracheophyta</taxon>
        <taxon>Spermatophyta</taxon>
        <taxon>Magnoliopsida</taxon>
        <taxon>eudicotyledons</taxon>
        <taxon>Gunneridae</taxon>
        <taxon>Pentapetalae</taxon>
        <taxon>asterids</taxon>
        <taxon>lamiids</taxon>
        <taxon>Lamiales</taxon>
        <taxon>Orobanchaceae</taxon>
        <taxon>Buchnereae</taxon>
        <taxon>Striga</taxon>
    </lineage>
</organism>
<evidence type="ECO:0000313" key="10">
    <source>
        <dbReference type="Proteomes" id="UP001153555"/>
    </source>
</evidence>
<protein>
    <submittedName>
        <fullName evidence="9">Probable beta-D-xylosidase 2</fullName>
    </submittedName>
</protein>
<dbReference type="FunFam" id="3.20.20.300:FF:000004">
    <property type="entry name" value="probable beta-D-xylosidase 7"/>
    <property type="match status" value="1"/>
</dbReference>
<reference evidence="9" key="1">
    <citation type="submission" date="2019-12" db="EMBL/GenBank/DDBJ databases">
        <authorList>
            <person name="Scholes J."/>
        </authorList>
    </citation>
    <scope>NUCLEOTIDE SEQUENCE</scope>
</reference>